<comment type="caution">
    <text evidence="1">The sequence shown here is derived from an EMBL/GenBank/DDBJ whole genome shotgun (WGS) entry which is preliminary data.</text>
</comment>
<dbReference type="Gene3D" id="3.30.390.10">
    <property type="entry name" value="Enolase-like, N-terminal domain"/>
    <property type="match status" value="1"/>
</dbReference>
<accession>X1K8X5</accession>
<dbReference type="AlphaFoldDB" id="X1K8X5"/>
<name>X1K8X5_9ZZZZ</name>
<protein>
    <submittedName>
        <fullName evidence="1">Uncharacterized protein</fullName>
    </submittedName>
</protein>
<gene>
    <name evidence="1" type="ORF">S06H3_18968</name>
</gene>
<dbReference type="SUPFAM" id="SSF54826">
    <property type="entry name" value="Enolase N-terminal domain-like"/>
    <property type="match status" value="1"/>
</dbReference>
<dbReference type="EMBL" id="BARV01009656">
    <property type="protein sequence ID" value="GAI03053.1"/>
    <property type="molecule type" value="Genomic_DNA"/>
</dbReference>
<feature type="non-terminal residue" evidence="1">
    <location>
        <position position="51"/>
    </location>
</feature>
<sequence length="51" mass="5824">MLELLLKMNPNNSLKITSVNLFKLNIPMKFPFKISLGTSYEANNVLVRINT</sequence>
<evidence type="ECO:0000313" key="1">
    <source>
        <dbReference type="EMBL" id="GAI03053.1"/>
    </source>
</evidence>
<organism evidence="1">
    <name type="scientific">marine sediment metagenome</name>
    <dbReference type="NCBI Taxonomy" id="412755"/>
    <lineage>
        <taxon>unclassified sequences</taxon>
        <taxon>metagenomes</taxon>
        <taxon>ecological metagenomes</taxon>
    </lineage>
</organism>
<dbReference type="InterPro" id="IPR029017">
    <property type="entry name" value="Enolase-like_N"/>
</dbReference>
<proteinExistence type="predicted"/>
<reference evidence="1" key="1">
    <citation type="journal article" date="2014" name="Front. Microbiol.">
        <title>High frequency of phylogenetically diverse reductive dehalogenase-homologous genes in deep subseafloor sedimentary metagenomes.</title>
        <authorList>
            <person name="Kawai M."/>
            <person name="Futagami T."/>
            <person name="Toyoda A."/>
            <person name="Takaki Y."/>
            <person name="Nishi S."/>
            <person name="Hori S."/>
            <person name="Arai W."/>
            <person name="Tsubouchi T."/>
            <person name="Morono Y."/>
            <person name="Uchiyama I."/>
            <person name="Ito T."/>
            <person name="Fujiyama A."/>
            <person name="Inagaki F."/>
            <person name="Takami H."/>
        </authorList>
    </citation>
    <scope>NUCLEOTIDE SEQUENCE</scope>
    <source>
        <strain evidence="1">Expedition CK06-06</strain>
    </source>
</reference>